<feature type="compositionally biased region" description="Polar residues" evidence="4">
    <location>
        <begin position="1186"/>
        <end position="1202"/>
    </location>
</feature>
<name>A0A6F9DHR4_9ASCI</name>
<evidence type="ECO:0000313" key="6">
    <source>
        <dbReference type="EMBL" id="CAB3262997.1"/>
    </source>
</evidence>
<organism evidence="6">
    <name type="scientific">Phallusia mammillata</name>
    <dbReference type="NCBI Taxonomy" id="59560"/>
    <lineage>
        <taxon>Eukaryota</taxon>
        <taxon>Metazoa</taxon>
        <taxon>Chordata</taxon>
        <taxon>Tunicata</taxon>
        <taxon>Ascidiacea</taxon>
        <taxon>Phlebobranchia</taxon>
        <taxon>Ascidiidae</taxon>
        <taxon>Phallusia</taxon>
    </lineage>
</organism>
<dbReference type="SUPFAM" id="SSF46774">
    <property type="entry name" value="ARID-like"/>
    <property type="match status" value="1"/>
</dbReference>
<feature type="compositionally biased region" description="Polar residues" evidence="4">
    <location>
        <begin position="1210"/>
        <end position="1219"/>
    </location>
</feature>
<dbReference type="EMBL" id="LR787135">
    <property type="protein sequence ID" value="CAB3262997.1"/>
    <property type="molecule type" value="mRNA"/>
</dbReference>
<dbReference type="Pfam" id="PF01388">
    <property type="entry name" value="ARID"/>
    <property type="match status" value="1"/>
</dbReference>
<feature type="compositionally biased region" description="Polar residues" evidence="4">
    <location>
        <begin position="733"/>
        <end position="752"/>
    </location>
</feature>
<dbReference type="CDD" id="cd16869">
    <property type="entry name" value="ARID_ARID5"/>
    <property type="match status" value="1"/>
</dbReference>
<feature type="compositionally biased region" description="Low complexity" evidence="4">
    <location>
        <begin position="363"/>
        <end position="372"/>
    </location>
</feature>
<dbReference type="Gene3D" id="1.10.150.60">
    <property type="entry name" value="ARID DNA-binding domain"/>
    <property type="match status" value="1"/>
</dbReference>
<keyword evidence="2" id="KW-0804">Transcription</keyword>
<feature type="region of interest" description="Disordered" evidence="4">
    <location>
        <begin position="843"/>
        <end position="862"/>
    </location>
</feature>
<protein>
    <submittedName>
        <fullName evidence="6">Uncharacterized protein LOC100186329</fullName>
    </submittedName>
</protein>
<gene>
    <name evidence="6" type="primary">LOC100186329</name>
</gene>
<feature type="domain" description="ARID" evidence="5">
    <location>
        <begin position="623"/>
        <end position="715"/>
    </location>
</feature>
<accession>A0A6F9DHR4</accession>
<evidence type="ECO:0000256" key="3">
    <source>
        <dbReference type="ARBA" id="ARBA00023242"/>
    </source>
</evidence>
<reference evidence="6" key="1">
    <citation type="submission" date="2020-04" db="EMBL/GenBank/DDBJ databases">
        <authorList>
            <person name="Neveu A P."/>
        </authorList>
    </citation>
    <scope>NUCLEOTIDE SEQUENCE</scope>
    <source>
        <tissue evidence="6">Whole embryo</tissue>
    </source>
</reference>
<dbReference type="GO" id="GO:0005634">
    <property type="term" value="C:nucleus"/>
    <property type="evidence" value="ECO:0007669"/>
    <property type="project" value="TreeGrafter"/>
</dbReference>
<dbReference type="PANTHER" id="PTHR13964">
    <property type="entry name" value="RBP-RELATED"/>
    <property type="match status" value="1"/>
</dbReference>
<feature type="compositionally biased region" description="Low complexity" evidence="4">
    <location>
        <begin position="533"/>
        <end position="587"/>
    </location>
</feature>
<feature type="compositionally biased region" description="Low complexity" evidence="4">
    <location>
        <begin position="882"/>
        <end position="896"/>
    </location>
</feature>
<feature type="compositionally biased region" description="Basic residues" evidence="4">
    <location>
        <begin position="400"/>
        <end position="410"/>
    </location>
</feature>
<dbReference type="InterPro" id="IPR036431">
    <property type="entry name" value="ARID_dom_sf"/>
</dbReference>
<feature type="region of interest" description="Disordered" evidence="4">
    <location>
        <begin position="349"/>
        <end position="413"/>
    </location>
</feature>
<feature type="compositionally biased region" description="Basic and acidic residues" evidence="4">
    <location>
        <begin position="789"/>
        <end position="798"/>
    </location>
</feature>
<feature type="compositionally biased region" description="Polar residues" evidence="4">
    <location>
        <begin position="231"/>
        <end position="260"/>
    </location>
</feature>
<feature type="region of interest" description="Disordered" evidence="4">
    <location>
        <begin position="935"/>
        <end position="1034"/>
    </location>
</feature>
<feature type="compositionally biased region" description="Basic and acidic residues" evidence="4">
    <location>
        <begin position="719"/>
        <end position="732"/>
    </location>
</feature>
<feature type="compositionally biased region" description="Basic and acidic residues" evidence="4">
    <location>
        <begin position="1109"/>
        <end position="1133"/>
    </location>
</feature>
<feature type="compositionally biased region" description="Polar residues" evidence="4">
    <location>
        <begin position="1002"/>
        <end position="1014"/>
    </location>
</feature>
<dbReference type="SMART" id="SM00501">
    <property type="entry name" value="BRIGHT"/>
    <property type="match status" value="1"/>
</dbReference>
<feature type="compositionally biased region" description="Basic and acidic residues" evidence="4">
    <location>
        <begin position="1325"/>
        <end position="1338"/>
    </location>
</feature>
<proteinExistence type="evidence at transcript level"/>
<feature type="region of interest" description="Disordered" evidence="4">
    <location>
        <begin position="767"/>
        <end position="816"/>
    </location>
</feature>
<feature type="region of interest" description="Disordered" evidence="4">
    <location>
        <begin position="483"/>
        <end position="502"/>
    </location>
</feature>
<dbReference type="InterPro" id="IPR051232">
    <property type="entry name" value="ARID/SWI1_ChromRemod"/>
</dbReference>
<dbReference type="SMART" id="SM01014">
    <property type="entry name" value="ARID"/>
    <property type="match status" value="1"/>
</dbReference>
<dbReference type="GO" id="GO:0006357">
    <property type="term" value="P:regulation of transcription by RNA polymerase II"/>
    <property type="evidence" value="ECO:0007669"/>
    <property type="project" value="TreeGrafter"/>
</dbReference>
<dbReference type="PROSITE" id="PS51011">
    <property type="entry name" value="ARID"/>
    <property type="match status" value="1"/>
</dbReference>
<dbReference type="InterPro" id="IPR001606">
    <property type="entry name" value="ARID_dom"/>
</dbReference>
<feature type="region of interest" description="Disordered" evidence="4">
    <location>
        <begin position="1071"/>
        <end position="1354"/>
    </location>
</feature>
<feature type="compositionally biased region" description="Basic residues" evidence="4">
    <location>
        <begin position="485"/>
        <end position="497"/>
    </location>
</feature>
<feature type="compositionally biased region" description="Polar residues" evidence="4">
    <location>
        <begin position="979"/>
        <end position="989"/>
    </location>
</feature>
<evidence type="ECO:0000259" key="5">
    <source>
        <dbReference type="PROSITE" id="PS51011"/>
    </source>
</evidence>
<keyword evidence="3" id="KW-0539">Nucleus</keyword>
<feature type="region of interest" description="Disordered" evidence="4">
    <location>
        <begin position="231"/>
        <end position="263"/>
    </location>
</feature>
<feature type="region of interest" description="Disordered" evidence="4">
    <location>
        <begin position="719"/>
        <end position="752"/>
    </location>
</feature>
<sequence>MASRHHNAHSRANSGSRTDVVTWVGGSCGRHGSYVFYKAFRFSLAPEQNLLPASNSATLRNRNRERRSFTARTDDNLDESFERDGFAPLINERILSLGEFFFVQCRPEDPVCVGEVQLLWHDKHSGQDLASTRLYYLPETTPAGRTSQHGEDEMLAVSDKIVMRTTDLASWIVEPSEWNYGSPLLLTPPHKNGGFNHLSGAPLHRYSMLHSCVNMNDINAEKRALLLSKNGYGSHSTGKPQSVSGQMSDQNPADQSSNSACCEPPRHKAEVVMLSMNAYCRHKALMKRVQHVDRDWLARPGAKTFLTALGAVTSENPKARVVFCRDTFEYPQLFEHDLICEELAPVFKGRPRKKPKKNGAVGSKSNNKKTSNGNPRGRNTDSPVDMAKLEVDATTPTRRSSSRRRSKRKSPQTIAYEDQFVPFLVRSSKRTRRTPVRTPTPVGESGIEKEDSGAGSSRGLITAATVAQTVDVVAESSALENSAVGRRKTKARKRSGRRSSVTALNIAIQNSLLENHKPVWPSENTGLSKKKTSSSVSSSRSASPSTELLLASHSPSKAPSPAESSVSSASSTHSNDVYASSSPSSSPINFLTHSADEQDKSGTSSPCPGAELFLHGLMDGKIPENKSAFLDKLYQFMRKRNTPIGRIPSLGFKKLDLWAFFKLSQEYGGYDMVTAKRLWKHVYDRMGGNPSCTSAATCTRKHFERLLLPFEMHLRQQLRNKEPEAREHRNSGSDDSTTGNATNEHLSSKESNIVQRAYNGDAYFINGAKSKVGTPPKTIPTKVTSPENGYHDSKDAESKSFPIVSDEKPSVSQVSSKPSSFVKFETLAHNVIREELLTSRPNDVIRPAKASSPEDLSAGHGMKFDTKEDTKAKLSPPPPINVTSRPPTSSTSPVTSLNGAQYTRASVIVGTSRMPQQQPSDTPFRSMSIPTRTFCPRMSNAPPPFVPKSKPTLPLPEHGKTPPGPSIDLTRQPPPPIDTSPSDKFSTSRLQKRPHDDHHLPVSTSNPRTISPSSPKRHRTEIAQSRVMPPSASHGRYDIRNLMALDDQKLEDVYKPMDIKSSSYNYNQQTSNHHRHMQSNLKAEPPVLLSPRLTRIPPEARQPRPSFVDPRRLDESQRPVIKPDARRGAEPKRPMNGFPVARPGVDGRMRPVSPPKRIELPREQQQQPRKGSYYRPPNGMIAASRQMWQQKEQSSPRDTPNRPQHKPTDSRSPVITNGVNHGAEKSKIQYVPRTRSPPQPEQRPYSKEPPQTKPFSSSFSVDRLTADTRNIKLHPNNKPQHSSNDNKPRVMHSSPETPQHPSHGYMKPMERKLNQPQIDPYKLPRRPEVRPEYQEPLKRPSAGPQISVPRSPCKDNGAAASAFLSSLPPSVANTPKMLEHALQEAMKSVVTNPLMHPELQEALLRQHIEKSQQQMRIITHQEQQAAAATHLARAALLSSHMRPQDPAALAMYQQLAIRQMQESASSGSSSAKLQHDLHDLARYGVPAFTSVPGQIPGAIRNASFVAAPLPHFSNDVGSPYYPSYARR</sequence>
<dbReference type="PANTHER" id="PTHR13964:SF44">
    <property type="entry name" value="ARID DOMAIN-CONTAINING PROTEIN"/>
    <property type="match status" value="1"/>
</dbReference>
<evidence type="ECO:0000256" key="1">
    <source>
        <dbReference type="ARBA" id="ARBA00023015"/>
    </source>
</evidence>
<feature type="region of interest" description="Disordered" evidence="4">
    <location>
        <begin position="517"/>
        <end position="606"/>
    </location>
</feature>
<dbReference type="GO" id="GO:0000976">
    <property type="term" value="F:transcription cis-regulatory region binding"/>
    <property type="evidence" value="ECO:0007669"/>
    <property type="project" value="TreeGrafter"/>
</dbReference>
<evidence type="ECO:0000256" key="2">
    <source>
        <dbReference type="ARBA" id="ARBA00023163"/>
    </source>
</evidence>
<feature type="region of interest" description="Disordered" evidence="4">
    <location>
        <begin position="868"/>
        <end position="901"/>
    </location>
</feature>
<evidence type="ECO:0000256" key="4">
    <source>
        <dbReference type="SAM" id="MobiDB-lite"/>
    </source>
</evidence>
<feature type="region of interest" description="Disordered" evidence="4">
    <location>
        <begin position="428"/>
        <end position="456"/>
    </location>
</feature>
<keyword evidence="1" id="KW-0805">Transcription regulation</keyword>